<evidence type="ECO:0000313" key="5">
    <source>
        <dbReference type="EMBL" id="MDT0498805.1"/>
    </source>
</evidence>
<sequence length="457" mass="48131">MNMRFASITLTAGLLCACSQVPVYERPQAPIGAEFESAAGLPDAVAPQWWRSFGSPQLDALIEQATASNFDLRAAVARIDQARASLRIGSADLLPNASASGSISSNRQEQNGRWDSGESDQASLSVGYELDLWGGNRAAREAALARLDASRWNRAAVVLVLQSDVATSYFQILALSEQLDIARQNLEAAQELLDLVQVRYDAGAATALELAQQKTTLLSIAATIPSLQQSLASARNAMKVLLGGEPGSELAAAPIAALTVPDPSPGVPSALLEQRPEIRIAEASLIAANADIGAARAALLPRVELSLSAGVSGALTGGSSQFVSLAGSLAQTLFNGGALRAQVQLSEAAQQELTASYLQTVLESVKEVEDSLVAQRTASDRAVILEQAAEQAREVYRLALIRFEAGSEDLLTLLDAQRTRLSAEDSLVQARYNRLLAAAQLFKAVGGGWAEAALDET</sequence>
<keyword evidence="3" id="KW-0175">Coiled coil</keyword>
<keyword evidence="2" id="KW-1134">Transmembrane beta strand</keyword>
<reference evidence="5 6" key="1">
    <citation type="submission" date="2023-09" db="EMBL/GenBank/DDBJ databases">
        <authorList>
            <person name="Rey-Velasco X."/>
        </authorList>
    </citation>
    <scope>NUCLEOTIDE SEQUENCE [LARGE SCALE GENOMIC DNA]</scope>
    <source>
        <strain evidence="5 6">W345</strain>
    </source>
</reference>
<dbReference type="EMBL" id="JAVRIC010000027">
    <property type="protein sequence ID" value="MDT0498805.1"/>
    <property type="molecule type" value="Genomic_DNA"/>
</dbReference>
<evidence type="ECO:0000256" key="3">
    <source>
        <dbReference type="SAM" id="Coils"/>
    </source>
</evidence>
<gene>
    <name evidence="5" type="ORF">RM530_15755</name>
</gene>
<comment type="similarity">
    <text evidence="1 2">Belongs to the outer membrane factor (OMF) (TC 1.B.17) family.</text>
</comment>
<protein>
    <submittedName>
        <fullName evidence="5">Efflux transporter outer membrane subunit</fullName>
    </submittedName>
</protein>
<keyword evidence="2" id="KW-0812">Transmembrane</keyword>
<organism evidence="5 6">
    <name type="scientific">Banduia mediterranea</name>
    <dbReference type="NCBI Taxonomy" id="3075609"/>
    <lineage>
        <taxon>Bacteria</taxon>
        <taxon>Pseudomonadati</taxon>
        <taxon>Pseudomonadota</taxon>
        <taxon>Gammaproteobacteria</taxon>
        <taxon>Nevskiales</taxon>
        <taxon>Algiphilaceae</taxon>
        <taxon>Banduia</taxon>
    </lineage>
</organism>
<name>A0ABU2WMP6_9GAMM</name>
<dbReference type="NCBIfam" id="TIGR01845">
    <property type="entry name" value="outer_NodT"/>
    <property type="match status" value="1"/>
</dbReference>
<accession>A0ABU2WMP6</accession>
<dbReference type="Gene3D" id="2.20.200.10">
    <property type="entry name" value="Outer membrane efflux proteins (OEP)"/>
    <property type="match status" value="1"/>
</dbReference>
<dbReference type="Pfam" id="PF02321">
    <property type="entry name" value="OEP"/>
    <property type="match status" value="2"/>
</dbReference>
<evidence type="ECO:0000256" key="1">
    <source>
        <dbReference type="ARBA" id="ARBA00007613"/>
    </source>
</evidence>
<dbReference type="PROSITE" id="PS51257">
    <property type="entry name" value="PROKAR_LIPOPROTEIN"/>
    <property type="match status" value="1"/>
</dbReference>
<dbReference type="InterPro" id="IPR003423">
    <property type="entry name" value="OMP_efflux"/>
</dbReference>
<dbReference type="SUPFAM" id="SSF56954">
    <property type="entry name" value="Outer membrane efflux proteins (OEP)"/>
    <property type="match status" value="1"/>
</dbReference>
<feature type="compositionally biased region" description="Polar residues" evidence="4">
    <location>
        <begin position="99"/>
        <end position="109"/>
    </location>
</feature>
<dbReference type="PANTHER" id="PTHR30203:SF33">
    <property type="entry name" value="BLR4455 PROTEIN"/>
    <property type="match status" value="1"/>
</dbReference>
<dbReference type="Proteomes" id="UP001254608">
    <property type="component" value="Unassembled WGS sequence"/>
</dbReference>
<dbReference type="InterPro" id="IPR010131">
    <property type="entry name" value="MdtP/NodT-like"/>
</dbReference>
<feature type="region of interest" description="Disordered" evidence="4">
    <location>
        <begin position="99"/>
        <end position="120"/>
    </location>
</feature>
<comment type="subcellular location">
    <subcellularLocation>
        <location evidence="2">Cell outer membrane</location>
        <topology evidence="2">Lipid-anchor</topology>
    </subcellularLocation>
</comment>
<feature type="coiled-coil region" evidence="3">
    <location>
        <begin position="172"/>
        <end position="199"/>
    </location>
</feature>
<evidence type="ECO:0000256" key="4">
    <source>
        <dbReference type="SAM" id="MobiDB-lite"/>
    </source>
</evidence>
<dbReference type="PANTHER" id="PTHR30203">
    <property type="entry name" value="OUTER MEMBRANE CATION EFFLUX PROTEIN"/>
    <property type="match status" value="1"/>
</dbReference>
<keyword evidence="2" id="KW-0449">Lipoprotein</keyword>
<comment type="caution">
    <text evidence="5">The sequence shown here is derived from an EMBL/GenBank/DDBJ whole genome shotgun (WGS) entry which is preliminary data.</text>
</comment>
<evidence type="ECO:0000313" key="6">
    <source>
        <dbReference type="Proteomes" id="UP001254608"/>
    </source>
</evidence>
<dbReference type="RefSeq" id="WP_311366217.1">
    <property type="nucleotide sequence ID" value="NZ_JAVRIC010000027.1"/>
</dbReference>
<evidence type="ECO:0000256" key="2">
    <source>
        <dbReference type="RuleBase" id="RU362097"/>
    </source>
</evidence>
<keyword evidence="2" id="KW-0472">Membrane</keyword>
<keyword evidence="6" id="KW-1185">Reference proteome</keyword>
<proteinExistence type="inferred from homology"/>
<dbReference type="Gene3D" id="1.20.1600.10">
    <property type="entry name" value="Outer membrane efflux proteins (OEP)"/>
    <property type="match status" value="1"/>
</dbReference>
<keyword evidence="2" id="KW-0564">Palmitate</keyword>